<keyword evidence="4" id="KW-0964">Secreted</keyword>
<proteinExistence type="inferred from homology"/>
<evidence type="ECO:0000256" key="1">
    <source>
        <dbReference type="ARBA" id="ARBA00004168"/>
    </source>
</evidence>
<dbReference type="InterPro" id="IPR008966">
    <property type="entry name" value="Adhesion_dom_sf"/>
</dbReference>
<sequence length="1244" mass="133495">MKKKMMVIMMACMLVLQGLFGAGIMPVSADSAEGPASSSEGSASVTDDTYGGGNADSILTKITLKDKQGTVIDAVYNPERIERSHLGDAVSIEYEWALENGHGYKAGDKFEFDIPKEFKLYNKIDGSLIMDGGESIGTFTVETNGHVIFLFNDKVDNSNVKGTFRVQTEFSQETINGSVEVPIYFPIRGGVQVTKVFFAPKGGDLLTKDGVADRDKKIDWSIDVNTSLNKIDNAVVTDQIPAGLTLDPASIKVYELQANVDGPPTLGSEIASDAGKFTVSSEPDGSAFQIKFTDPSISSAYRITYSTAVTSEDESTFTNKAEIKGDNSISKQVDKTVTVQREKLLTKQAVSYNEETQTVLWKVVYNAGEKLIPLADAIIHDRFDNGLELAGPVKVLDAAGKDVDSSLYTVTPVTDSSEGGKNGFDLKFKQGIDAAYTIVYSTKAVDRVYQNTTVTNSVYTTLNGKDNRGSAQQTLESGIGVKSLSGFDYSSKELTWTIVVNKDKQPMTNLKIEDTFSGGGLSFIPGSVVVVSSGGDPVISHTVVADQPDKGFKLTFTGTFTDTYTITYKTKFTPANSNYKNTAQLDWTERTGPTTYPIEATFTPNDYTKNNGAKDGSYDARTKEITWNIVANYNEHSVKGAVITDELQEGQSLILDTVKVYKATVEPNGNPVKGVEVKLDPSKISYTGNQLRVQLGDINEPYWISFKTKLDKTLVVDQIPNVAVLSGAGGEKWSWSKTVNIPHGEVYVSKSGVQNDDKINWQIKINEGQSYVENAKIVDTPSSNQILKPETFKLYKAVVDPSGNVAPGDLLTEVKDYKLVINNDEQNDRQTFELTFVKPIGTAYILQYSSEIAVSADKEQVTNAVSFTGDGVTIGTKETTKSIEVRYSTGSGTGSGLRGSLVITKVDKDNHDLKLAGAKFKLLSGKGEVIGEKTTDTDGKITFTKLLYDTYSLVETEAPTGYATDSKASSIKIDSQVQQTGGVKTWLVENAKKPVSPTDPAKGTLVVIKVDKDDPSKVLAGATFVLQDADKKKEPVMVTTDAYGKAVFVNLAYDRYVLKETAAPAGYVLDGTERQITLDAGIKKTADTLTVTVVNSKKTETPGNPGNPGNPGTPENPSNPSNPSNPTSPTNPTNPTNPGTPINPGGGTTPPGGGDVTVPDDSIPADGTNGQKPTPKPGGPTDIELDDDGNPLGGSDGDRPGKGKIPGLSVLPKTGENSPWPIQIAGATLIIMGIALRRKYVKQK</sequence>
<name>A0ABW3S226_9BACL</name>
<reference evidence="11" key="1">
    <citation type="journal article" date="2019" name="Int. J. Syst. Evol. Microbiol.">
        <title>The Global Catalogue of Microorganisms (GCM) 10K type strain sequencing project: providing services to taxonomists for standard genome sequencing and annotation.</title>
        <authorList>
            <consortium name="The Broad Institute Genomics Platform"/>
            <consortium name="The Broad Institute Genome Sequencing Center for Infectious Disease"/>
            <person name="Wu L."/>
            <person name="Ma J."/>
        </authorList>
    </citation>
    <scope>NUCLEOTIDE SEQUENCE [LARGE SCALE GENOMIC DNA]</scope>
    <source>
        <strain evidence="11">CCUG 59189</strain>
    </source>
</reference>
<dbReference type="InterPro" id="IPR011252">
    <property type="entry name" value="Fibrogen-bd_dom1"/>
</dbReference>
<dbReference type="Pfam" id="PF17802">
    <property type="entry name" value="SpaA"/>
    <property type="match status" value="2"/>
</dbReference>
<evidence type="ECO:0000313" key="10">
    <source>
        <dbReference type="EMBL" id="MFD1178040.1"/>
    </source>
</evidence>
<dbReference type="NCBIfam" id="TIGR01167">
    <property type="entry name" value="LPXTG_anchor"/>
    <property type="match status" value="1"/>
</dbReference>
<dbReference type="PANTHER" id="PTHR36108">
    <property type="entry name" value="COLOSSIN-B-RELATED"/>
    <property type="match status" value="1"/>
</dbReference>
<keyword evidence="6" id="KW-0572">Peptidoglycan-anchor</keyword>
<accession>A0ABW3S226</accession>
<feature type="region of interest" description="Disordered" evidence="7">
    <location>
        <begin position="1093"/>
        <end position="1219"/>
    </location>
</feature>
<dbReference type="InterPro" id="IPR008456">
    <property type="entry name" value="Collagen-bd_dom"/>
</dbReference>
<dbReference type="Pfam" id="PF17961">
    <property type="entry name" value="Big_8"/>
    <property type="match status" value="1"/>
</dbReference>
<organism evidence="10 11">
    <name type="scientific">Paenibacillus puldeungensis</name>
    <dbReference type="NCBI Taxonomy" id="696536"/>
    <lineage>
        <taxon>Bacteria</taxon>
        <taxon>Bacillati</taxon>
        <taxon>Bacillota</taxon>
        <taxon>Bacilli</taxon>
        <taxon>Bacillales</taxon>
        <taxon>Paenibacillaceae</taxon>
        <taxon>Paenibacillus</taxon>
    </lineage>
</organism>
<dbReference type="InterPro" id="IPR041171">
    <property type="entry name" value="SDR_Ig"/>
</dbReference>
<evidence type="ECO:0000259" key="9">
    <source>
        <dbReference type="PROSITE" id="PS50847"/>
    </source>
</evidence>
<dbReference type="InterPro" id="IPR019931">
    <property type="entry name" value="LPXTG_anchor"/>
</dbReference>
<dbReference type="SUPFAM" id="SSF49401">
    <property type="entry name" value="Bacterial adhesins"/>
    <property type="match status" value="6"/>
</dbReference>
<keyword evidence="11" id="KW-1185">Reference proteome</keyword>
<dbReference type="EMBL" id="JBHTLM010000013">
    <property type="protein sequence ID" value="MFD1178040.1"/>
    <property type="molecule type" value="Genomic_DNA"/>
</dbReference>
<evidence type="ECO:0000256" key="2">
    <source>
        <dbReference type="ARBA" id="ARBA00007257"/>
    </source>
</evidence>
<evidence type="ECO:0000256" key="6">
    <source>
        <dbReference type="ARBA" id="ARBA00023088"/>
    </source>
</evidence>
<dbReference type="PROSITE" id="PS50847">
    <property type="entry name" value="GRAM_POS_ANCHORING"/>
    <property type="match status" value="1"/>
</dbReference>
<protein>
    <submittedName>
        <fullName evidence="10">Collagen binding domain-containing protein</fullName>
    </submittedName>
</protein>
<evidence type="ECO:0000256" key="4">
    <source>
        <dbReference type="ARBA" id="ARBA00022525"/>
    </source>
</evidence>
<evidence type="ECO:0000256" key="3">
    <source>
        <dbReference type="ARBA" id="ARBA00022512"/>
    </source>
</evidence>
<dbReference type="InterPro" id="IPR041033">
    <property type="entry name" value="SpaA_PFL_dom_1"/>
</dbReference>
<dbReference type="SUPFAM" id="SSF49478">
    <property type="entry name" value="Cna protein B-type domain"/>
    <property type="match status" value="2"/>
</dbReference>
<dbReference type="PANTHER" id="PTHR36108:SF13">
    <property type="entry name" value="COLOSSIN-B-RELATED"/>
    <property type="match status" value="1"/>
</dbReference>
<feature type="signal peptide" evidence="8">
    <location>
        <begin position="1"/>
        <end position="29"/>
    </location>
</feature>
<feature type="compositionally biased region" description="Low complexity" evidence="7">
    <location>
        <begin position="1110"/>
        <end position="1143"/>
    </location>
</feature>
<feature type="compositionally biased region" description="Gly residues" evidence="7">
    <location>
        <begin position="1144"/>
        <end position="1155"/>
    </location>
</feature>
<dbReference type="Proteomes" id="UP001597262">
    <property type="component" value="Unassembled WGS sequence"/>
</dbReference>
<evidence type="ECO:0000256" key="5">
    <source>
        <dbReference type="ARBA" id="ARBA00022729"/>
    </source>
</evidence>
<dbReference type="Gene3D" id="2.60.40.1280">
    <property type="match status" value="1"/>
</dbReference>
<keyword evidence="5 8" id="KW-0732">Signal</keyword>
<evidence type="ECO:0000313" key="11">
    <source>
        <dbReference type="Proteomes" id="UP001597262"/>
    </source>
</evidence>
<evidence type="ECO:0000256" key="7">
    <source>
        <dbReference type="SAM" id="MobiDB-lite"/>
    </source>
</evidence>
<comment type="similarity">
    <text evidence="2">Belongs to the serine-aspartate repeat-containing protein (SDr) family.</text>
</comment>
<feature type="chain" id="PRO_5046282278" evidence="8">
    <location>
        <begin position="30"/>
        <end position="1244"/>
    </location>
</feature>
<dbReference type="RefSeq" id="WP_379320484.1">
    <property type="nucleotide sequence ID" value="NZ_JBHTLM010000013.1"/>
</dbReference>
<dbReference type="Gene3D" id="2.60.40.740">
    <property type="match status" value="5"/>
</dbReference>
<feature type="domain" description="Gram-positive cocci surface proteins LPxTG" evidence="9">
    <location>
        <begin position="1211"/>
        <end position="1244"/>
    </location>
</feature>
<dbReference type="Pfam" id="PF05737">
    <property type="entry name" value="Collagen_bind"/>
    <property type="match status" value="5"/>
</dbReference>
<dbReference type="InterPro" id="IPR013783">
    <property type="entry name" value="Ig-like_fold"/>
</dbReference>
<comment type="caution">
    <text evidence="10">The sequence shown here is derived from an EMBL/GenBank/DDBJ whole genome shotgun (WGS) entry which is preliminary data.</text>
</comment>
<dbReference type="Gene3D" id="2.60.40.10">
    <property type="entry name" value="Immunoglobulins"/>
    <property type="match status" value="2"/>
</dbReference>
<comment type="subcellular location">
    <subcellularLocation>
        <location evidence="1">Secreted</location>
        <location evidence="1">Cell wall</location>
        <topology evidence="1">Peptidoglycan-anchor</topology>
    </subcellularLocation>
</comment>
<keyword evidence="10" id="KW-0176">Collagen</keyword>
<gene>
    <name evidence="10" type="ORF">ACFQ3W_17260</name>
</gene>
<evidence type="ECO:0000256" key="8">
    <source>
        <dbReference type="SAM" id="SignalP"/>
    </source>
</evidence>
<keyword evidence="3" id="KW-0134">Cell wall</keyword>